<protein>
    <recommendedName>
        <fullName evidence="3">NADH dehydrogenase subunit 5</fullName>
    </recommendedName>
</protein>
<organism evidence="1 2">
    <name type="scientific">Vespula squamosa</name>
    <name type="common">Southern yellow jacket</name>
    <name type="synonym">Wasp</name>
    <dbReference type="NCBI Taxonomy" id="30214"/>
    <lineage>
        <taxon>Eukaryota</taxon>
        <taxon>Metazoa</taxon>
        <taxon>Ecdysozoa</taxon>
        <taxon>Arthropoda</taxon>
        <taxon>Hexapoda</taxon>
        <taxon>Insecta</taxon>
        <taxon>Pterygota</taxon>
        <taxon>Neoptera</taxon>
        <taxon>Endopterygota</taxon>
        <taxon>Hymenoptera</taxon>
        <taxon>Apocrita</taxon>
        <taxon>Aculeata</taxon>
        <taxon>Vespoidea</taxon>
        <taxon>Vespidae</taxon>
        <taxon>Vespinae</taxon>
        <taxon>Vespula</taxon>
    </lineage>
</organism>
<gene>
    <name evidence="1" type="ORF">V1478_017708</name>
</gene>
<comment type="caution">
    <text evidence="1">The sequence shown here is derived from an EMBL/GenBank/DDBJ whole genome shotgun (WGS) entry which is preliminary data.</text>
</comment>
<sequence>MIPAVILHQLYPLEIFHNIQDSTLTKPNQLQLLNVSDTAPKIAISLTPAFNALSSPFKFGTSTILGSFCNPSLGPTSTTFTKSVYCLILLTLILSL</sequence>
<keyword evidence="2" id="KW-1185">Reference proteome</keyword>
<reference evidence="1 2" key="1">
    <citation type="journal article" date="2024" name="Ann. Entomol. Soc. Am.">
        <title>Genomic analyses of the southern and eastern yellowjacket wasps (Hymenoptera: Vespidae) reveal evolutionary signatures of social life.</title>
        <authorList>
            <person name="Catto M.A."/>
            <person name="Caine P.B."/>
            <person name="Orr S.E."/>
            <person name="Hunt B.G."/>
            <person name="Goodisman M.A.D."/>
        </authorList>
    </citation>
    <scope>NUCLEOTIDE SEQUENCE [LARGE SCALE GENOMIC DNA]</scope>
    <source>
        <strain evidence="1">233</strain>
        <tissue evidence="1">Head and thorax</tissue>
    </source>
</reference>
<dbReference type="AlphaFoldDB" id="A0ABD1ZWM6"/>
<dbReference type="EMBL" id="JAUDFV010000165">
    <property type="protein sequence ID" value="KAL2712753.1"/>
    <property type="molecule type" value="Genomic_DNA"/>
</dbReference>
<evidence type="ECO:0000313" key="2">
    <source>
        <dbReference type="Proteomes" id="UP001607302"/>
    </source>
</evidence>
<evidence type="ECO:0000313" key="1">
    <source>
        <dbReference type="EMBL" id="KAL2712753.1"/>
    </source>
</evidence>
<dbReference type="Proteomes" id="UP001607302">
    <property type="component" value="Unassembled WGS sequence"/>
</dbReference>
<name>A0ABD1ZWM6_VESSQ</name>
<proteinExistence type="predicted"/>
<evidence type="ECO:0008006" key="3">
    <source>
        <dbReference type="Google" id="ProtNLM"/>
    </source>
</evidence>
<accession>A0ABD1ZWM6</accession>